<dbReference type="NCBIfam" id="NF038127">
    <property type="entry name" value="FDP_fam"/>
    <property type="match status" value="1"/>
</dbReference>
<dbReference type="OrthoDB" id="6365843at2"/>
<feature type="chain" id="PRO_5021856520" evidence="1">
    <location>
        <begin position="21"/>
        <end position="195"/>
    </location>
</feature>
<dbReference type="InterPro" id="IPR013424">
    <property type="entry name" value="Ice-binding_C"/>
</dbReference>
<dbReference type="NCBIfam" id="TIGR02595">
    <property type="entry name" value="PEP_CTERM"/>
    <property type="match status" value="1"/>
</dbReference>
<dbReference type="KEGG" id="cari:FNU76_09845"/>
<evidence type="ECO:0000313" key="3">
    <source>
        <dbReference type="EMBL" id="QDQ26642.1"/>
    </source>
</evidence>
<dbReference type="RefSeq" id="WP_144278036.1">
    <property type="nucleotide sequence ID" value="NZ_CP041730.1"/>
</dbReference>
<evidence type="ECO:0000256" key="1">
    <source>
        <dbReference type="SAM" id="SignalP"/>
    </source>
</evidence>
<keyword evidence="1" id="KW-0732">Signal</keyword>
<protein>
    <submittedName>
        <fullName evidence="3">PEP-CTERM sorting domain-containing protein</fullName>
    </submittedName>
</protein>
<proteinExistence type="predicted"/>
<keyword evidence="4" id="KW-1185">Reference proteome</keyword>
<gene>
    <name evidence="3" type="ORF">FNU76_09845</name>
</gene>
<dbReference type="AlphaFoldDB" id="A0A516SER1"/>
<dbReference type="Proteomes" id="UP000317550">
    <property type="component" value="Chromosome"/>
</dbReference>
<dbReference type="Pfam" id="PF07589">
    <property type="entry name" value="PEP-CTERM"/>
    <property type="match status" value="1"/>
</dbReference>
<sequence>MKSKFFALALAFGAASAAQAADFSFSGDIAYHNDVIQIPFTLTSDATNVKVWTDSFLNGVNFDPITAVWNQATGALVGQNDDNGNIAPGQTRFDSGLVFSSLAAGEYIFTIATYNNFATGTNINQGFKFDHDAPIALSAWNQPANHPGMGSHWNVHLTGVDGATPPVPEPETYAMLLAGLGLLGAVARRKANKSA</sequence>
<reference evidence="4" key="1">
    <citation type="submission" date="2019-07" db="EMBL/GenBank/DDBJ databases">
        <title>Chitinimonas sp. nov., isolated from Ny-Alesund, arctica soil.</title>
        <authorList>
            <person name="Xu Q."/>
            <person name="Peng F."/>
        </authorList>
    </citation>
    <scope>NUCLEOTIDE SEQUENCE [LARGE SCALE GENOMIC DNA]</scope>
    <source>
        <strain evidence="4">R3-44</strain>
    </source>
</reference>
<accession>A0A516SER1</accession>
<dbReference type="EMBL" id="CP041730">
    <property type="protein sequence ID" value="QDQ26642.1"/>
    <property type="molecule type" value="Genomic_DNA"/>
</dbReference>
<evidence type="ECO:0000259" key="2">
    <source>
        <dbReference type="Pfam" id="PF07589"/>
    </source>
</evidence>
<name>A0A516SER1_9NEIS</name>
<evidence type="ECO:0000313" key="4">
    <source>
        <dbReference type="Proteomes" id="UP000317550"/>
    </source>
</evidence>
<organism evidence="3 4">
    <name type="scientific">Chitinimonas arctica</name>
    <dbReference type="NCBI Taxonomy" id="2594795"/>
    <lineage>
        <taxon>Bacteria</taxon>
        <taxon>Pseudomonadati</taxon>
        <taxon>Pseudomonadota</taxon>
        <taxon>Betaproteobacteria</taxon>
        <taxon>Neisseriales</taxon>
        <taxon>Chitinibacteraceae</taxon>
        <taxon>Chitinimonas</taxon>
    </lineage>
</organism>
<feature type="signal peptide" evidence="1">
    <location>
        <begin position="1"/>
        <end position="20"/>
    </location>
</feature>
<feature type="domain" description="Ice-binding protein C-terminal" evidence="2">
    <location>
        <begin position="166"/>
        <end position="190"/>
    </location>
</feature>